<keyword evidence="4" id="KW-1185">Reference proteome</keyword>
<feature type="domain" description="FIST" evidence="2">
    <location>
        <begin position="245"/>
        <end position="300"/>
    </location>
</feature>
<dbReference type="EMBL" id="KN839854">
    <property type="protein sequence ID" value="KIJ62693.1"/>
    <property type="molecule type" value="Genomic_DNA"/>
</dbReference>
<dbReference type="OrthoDB" id="10251508at2759"/>
<evidence type="ECO:0000256" key="1">
    <source>
        <dbReference type="SAM" id="MobiDB-lite"/>
    </source>
</evidence>
<evidence type="ECO:0000313" key="3">
    <source>
        <dbReference type="EMBL" id="KIJ62693.1"/>
    </source>
</evidence>
<evidence type="ECO:0000259" key="2">
    <source>
        <dbReference type="Pfam" id="PF08495"/>
    </source>
</evidence>
<sequence length="392" mass="41621">MPTSRHLSNATTFLARCPSSLINALSSTLERNSGLRTITKNHTLLFTIAPSSTTSPELLSQLTSALTRISPAHVGCISAPLSHQFFGSNIHPGHNACSFSYALVNGTSFRSTIPGRAEPQVGRWHAGRRRSTDHEGLERESGGTGVDVEHAEARVFADGSGAGGEVDWEKVWDRSARSMSFGMWSERSALPDTLKNIDPSTVDNIIYFSDRAPEGISSVLDSAFPRANKLSLIASSTPFLTGRPVTLFHNGEVLSDGAVGVALSASSSSPSVDLSFPPLVALTPELVVTSAEGNLILSLDSGNPTRLLLAAIQKHGLSLSGGTTWVGKEDEFYVGVVDPQTNEITQLHRINSGDPSRGTIALDTGSAPRKGCVVRVCSFDFAYLITIFGGTN</sequence>
<accession>A0A0C9W6U9</accession>
<dbReference type="HOGENOM" id="CLU_051231_0_0_1"/>
<proteinExistence type="predicted"/>
<gene>
    <name evidence="3" type="ORF">HYDPIDRAFT_93917</name>
</gene>
<feature type="region of interest" description="Disordered" evidence="1">
    <location>
        <begin position="119"/>
        <end position="144"/>
    </location>
</feature>
<protein>
    <recommendedName>
        <fullName evidence="2">FIST domain-containing protein</fullName>
    </recommendedName>
</protein>
<evidence type="ECO:0000313" key="4">
    <source>
        <dbReference type="Proteomes" id="UP000053820"/>
    </source>
</evidence>
<dbReference type="Pfam" id="PF08495">
    <property type="entry name" value="FIST"/>
    <property type="match status" value="1"/>
</dbReference>
<dbReference type="AlphaFoldDB" id="A0A0C9W6U9"/>
<name>A0A0C9W6U9_9AGAM</name>
<dbReference type="InterPro" id="IPR013702">
    <property type="entry name" value="FIST_domain_N"/>
</dbReference>
<reference evidence="3 4" key="1">
    <citation type="submission" date="2014-04" db="EMBL/GenBank/DDBJ databases">
        <title>Evolutionary Origins and Diversification of the Mycorrhizal Mutualists.</title>
        <authorList>
            <consortium name="DOE Joint Genome Institute"/>
            <consortium name="Mycorrhizal Genomics Consortium"/>
            <person name="Kohler A."/>
            <person name="Kuo A."/>
            <person name="Nagy L.G."/>
            <person name="Floudas D."/>
            <person name="Copeland A."/>
            <person name="Barry K.W."/>
            <person name="Cichocki N."/>
            <person name="Veneault-Fourrey C."/>
            <person name="LaButti K."/>
            <person name="Lindquist E.A."/>
            <person name="Lipzen A."/>
            <person name="Lundell T."/>
            <person name="Morin E."/>
            <person name="Murat C."/>
            <person name="Riley R."/>
            <person name="Ohm R."/>
            <person name="Sun H."/>
            <person name="Tunlid A."/>
            <person name="Henrissat B."/>
            <person name="Grigoriev I.V."/>
            <person name="Hibbett D.S."/>
            <person name="Martin F."/>
        </authorList>
    </citation>
    <scope>NUCLEOTIDE SEQUENCE [LARGE SCALE GENOMIC DNA]</scope>
    <source>
        <strain evidence="3 4">MD-312</strain>
    </source>
</reference>
<organism evidence="3 4">
    <name type="scientific">Hydnomerulius pinastri MD-312</name>
    <dbReference type="NCBI Taxonomy" id="994086"/>
    <lineage>
        <taxon>Eukaryota</taxon>
        <taxon>Fungi</taxon>
        <taxon>Dikarya</taxon>
        <taxon>Basidiomycota</taxon>
        <taxon>Agaricomycotina</taxon>
        <taxon>Agaricomycetes</taxon>
        <taxon>Agaricomycetidae</taxon>
        <taxon>Boletales</taxon>
        <taxon>Boletales incertae sedis</taxon>
        <taxon>Leucogyrophana</taxon>
    </lineage>
</organism>
<feature type="compositionally biased region" description="Basic and acidic residues" evidence="1">
    <location>
        <begin position="130"/>
        <end position="144"/>
    </location>
</feature>
<dbReference type="Proteomes" id="UP000053820">
    <property type="component" value="Unassembled WGS sequence"/>
</dbReference>